<name>A0A4P9Z4B9_9FUNG</name>
<dbReference type="Proteomes" id="UP000278143">
    <property type="component" value="Unassembled WGS sequence"/>
</dbReference>
<feature type="non-terminal residue" evidence="2">
    <location>
        <position position="1"/>
    </location>
</feature>
<evidence type="ECO:0000313" key="2">
    <source>
        <dbReference type="EMBL" id="RKP27295.1"/>
    </source>
</evidence>
<reference evidence="3" key="1">
    <citation type="journal article" date="2018" name="Nat. Microbiol.">
        <title>Leveraging single-cell genomics to expand the fungal tree of life.</title>
        <authorList>
            <person name="Ahrendt S.R."/>
            <person name="Quandt C.A."/>
            <person name="Ciobanu D."/>
            <person name="Clum A."/>
            <person name="Salamov A."/>
            <person name="Andreopoulos B."/>
            <person name="Cheng J.F."/>
            <person name="Woyke T."/>
            <person name="Pelin A."/>
            <person name="Henrissat B."/>
            <person name="Reynolds N.K."/>
            <person name="Benny G.L."/>
            <person name="Smith M.E."/>
            <person name="James T.Y."/>
            <person name="Grigoriev I.V."/>
        </authorList>
    </citation>
    <scope>NUCLEOTIDE SEQUENCE [LARGE SCALE GENOMIC DNA]</scope>
    <source>
        <strain evidence="3">Benny S71-1</strain>
    </source>
</reference>
<dbReference type="Pfam" id="PF10159">
    <property type="entry name" value="MMtag"/>
    <property type="match status" value="1"/>
</dbReference>
<dbReference type="InterPro" id="IPR039207">
    <property type="entry name" value="MMTAG2-like"/>
</dbReference>
<sequence>GTRGGRDQFSWDKVKDDKDRECYLGHSLMAPIGRWQKGRDLLWYTKNKQDSSEEEVRRQRQLEIQAIKEAEADALSEAL</sequence>
<accession>A0A4P9Z4B9</accession>
<dbReference type="AlphaFoldDB" id="A0A4P9Z4B9"/>
<dbReference type="OrthoDB" id="5390672at2759"/>
<dbReference type="InterPro" id="IPR019315">
    <property type="entry name" value="MMTA2_N"/>
</dbReference>
<keyword evidence="2" id="KW-0808">Transferase</keyword>
<keyword evidence="3" id="KW-1185">Reference proteome</keyword>
<dbReference type="EMBL" id="KZ989233">
    <property type="protein sequence ID" value="RKP27295.1"/>
    <property type="molecule type" value="Genomic_DNA"/>
</dbReference>
<feature type="non-terminal residue" evidence="2">
    <location>
        <position position="79"/>
    </location>
</feature>
<keyword evidence="2" id="KW-0418">Kinase</keyword>
<evidence type="ECO:0000259" key="1">
    <source>
        <dbReference type="Pfam" id="PF10159"/>
    </source>
</evidence>
<gene>
    <name evidence="2" type="ORF">SYNPS1DRAFT_2388</name>
</gene>
<evidence type="ECO:0000313" key="3">
    <source>
        <dbReference type="Proteomes" id="UP000278143"/>
    </source>
</evidence>
<feature type="domain" description="Multiple myeloma tumor-associated protein 2-like N-terminal" evidence="1">
    <location>
        <begin position="1"/>
        <end position="79"/>
    </location>
</feature>
<organism evidence="2 3">
    <name type="scientific">Syncephalis pseudoplumigaleata</name>
    <dbReference type="NCBI Taxonomy" id="1712513"/>
    <lineage>
        <taxon>Eukaryota</taxon>
        <taxon>Fungi</taxon>
        <taxon>Fungi incertae sedis</taxon>
        <taxon>Zoopagomycota</taxon>
        <taxon>Zoopagomycotina</taxon>
        <taxon>Zoopagomycetes</taxon>
        <taxon>Zoopagales</taxon>
        <taxon>Piptocephalidaceae</taxon>
        <taxon>Syncephalis</taxon>
    </lineage>
</organism>
<protein>
    <submittedName>
        <fullName evidence="2">Kinase phosphorylation domain-containing protein</fullName>
    </submittedName>
</protein>
<proteinExistence type="predicted"/>
<dbReference type="GO" id="GO:0016301">
    <property type="term" value="F:kinase activity"/>
    <property type="evidence" value="ECO:0007669"/>
    <property type="project" value="UniProtKB-KW"/>
</dbReference>
<dbReference type="PANTHER" id="PTHR14580">
    <property type="entry name" value="MULTIPLE MYELOMA TUMOR-ASSOCIATED PROTEIN 2 FAMILY MEMBER"/>
    <property type="match status" value="1"/>
</dbReference>
<dbReference type="PANTHER" id="PTHR14580:SF0">
    <property type="entry name" value="MULTIPLE MYELOMA TUMOR-ASSOCIATED PROTEIN 2"/>
    <property type="match status" value="1"/>
</dbReference>